<evidence type="ECO:0000256" key="1">
    <source>
        <dbReference type="ARBA" id="ARBA00004571"/>
    </source>
</evidence>
<dbReference type="PANTHER" id="PTHR30069">
    <property type="entry name" value="TONB-DEPENDENT OUTER MEMBRANE RECEPTOR"/>
    <property type="match status" value="1"/>
</dbReference>
<dbReference type="RefSeq" id="WP_186977819.1">
    <property type="nucleotide sequence ID" value="NZ_JACOOH010000008.1"/>
</dbReference>
<protein>
    <submittedName>
        <fullName evidence="12">TonB-dependent receptor</fullName>
    </submittedName>
</protein>
<dbReference type="Pfam" id="PF00593">
    <property type="entry name" value="TonB_dep_Rec_b-barrel"/>
    <property type="match status" value="1"/>
</dbReference>
<comment type="caution">
    <text evidence="12">The sequence shown here is derived from an EMBL/GenBank/DDBJ whole genome shotgun (WGS) entry which is preliminary data.</text>
</comment>
<dbReference type="InterPro" id="IPR012910">
    <property type="entry name" value="Plug_dom"/>
</dbReference>
<name>A0ABR7D4P3_9BACT</name>
<evidence type="ECO:0000256" key="4">
    <source>
        <dbReference type="ARBA" id="ARBA00022692"/>
    </source>
</evidence>
<evidence type="ECO:0000256" key="7">
    <source>
        <dbReference type="ARBA" id="ARBA00023237"/>
    </source>
</evidence>
<keyword evidence="6 8" id="KW-0472">Membrane</keyword>
<evidence type="ECO:0000256" key="9">
    <source>
        <dbReference type="RuleBase" id="RU003357"/>
    </source>
</evidence>
<evidence type="ECO:0000256" key="8">
    <source>
        <dbReference type="PROSITE-ProRule" id="PRU01360"/>
    </source>
</evidence>
<evidence type="ECO:0000259" key="11">
    <source>
        <dbReference type="Pfam" id="PF07715"/>
    </source>
</evidence>
<dbReference type="Pfam" id="PF07715">
    <property type="entry name" value="Plug"/>
    <property type="match status" value="1"/>
</dbReference>
<comment type="subcellular location">
    <subcellularLocation>
        <location evidence="1 8">Cell outer membrane</location>
        <topology evidence="1 8">Multi-pass membrane protein</topology>
    </subcellularLocation>
</comment>
<evidence type="ECO:0000256" key="2">
    <source>
        <dbReference type="ARBA" id="ARBA00022448"/>
    </source>
</evidence>
<sequence>MKNLLTLIIFLLLGLFCRADEKGSVKKTTDANVNGHIIHKETGEHLPFLTILLKGTNIGTATDESGHYFMKNLPLGKYTLRVQGVGYKTVEKEIEIVKGKTQEINFVIEDDVVMLEGAVVTANRNETDRREAPVIVNVLSPKIFENTNSVCLSQGLNFQPGLRVENNCQNCGFQQVRINGLDGPYSQILIDSRPMCSSLAGVYGLEQIPANMIDRVEVLRGGGSALFGANAIAGTINIITKEPLHNYFQVGHTLSAIDGESFDNVTSFNGAIVNEQRNAGIHLFGMVRDRQPYDHDGDGFSELGEINSTTLGFRTYYKPTHFSKLSMEYHHIKEFRRGGDNLHRPPHEADVAEQADHNIHGGGLNYTLSSKDYKHRFNAYTSLQNIARESYYGAGRDTNAYGQTKDFTVVGGAQYSYDFDKFLFMPSMLTAGVEFSHNKLNDKMLGYNREINQEVNVYSVYLQNEWKTARFSFLLGGRLDKNSHVDDPIFSPRLNIRYNPITDLSFRASYSEGFRAPQTYDEDLHVAAVGGEVTLIQVAEDLKTEKSRSYSASVDYYTTLGAVQINLLVEGFYTRLKNPFVLEEVDTGDEENKILERRNGSDAKVKGINIEGRIAPHKSTQLQFGATFQSSKYAAPVAWSNDPDVAPCRKLLRSPDQYGYVTLNLLPFKNFSTALSGTYTGPMYVGHFAGYIEKDVLKKTKSFFDGTVKLAYDIKIGSGYTVQINGGVQNVFNSYQNDFDKGEFRDSGYIYGPGLPRTYFAGIKFGIF</sequence>
<dbReference type="SUPFAM" id="SSF49464">
    <property type="entry name" value="Carboxypeptidase regulatory domain-like"/>
    <property type="match status" value="1"/>
</dbReference>
<dbReference type="PROSITE" id="PS52016">
    <property type="entry name" value="TONB_DEPENDENT_REC_3"/>
    <property type="match status" value="1"/>
</dbReference>
<gene>
    <name evidence="12" type="ORF">H8S64_17665</name>
</gene>
<keyword evidence="13" id="KW-1185">Reference proteome</keyword>
<keyword evidence="4 8" id="KW-0812">Transmembrane</keyword>
<dbReference type="Proteomes" id="UP000646484">
    <property type="component" value="Unassembled WGS sequence"/>
</dbReference>
<evidence type="ECO:0000256" key="6">
    <source>
        <dbReference type="ARBA" id="ARBA00023136"/>
    </source>
</evidence>
<dbReference type="InterPro" id="IPR000531">
    <property type="entry name" value="Beta-barrel_TonB"/>
</dbReference>
<dbReference type="Gene3D" id="2.40.170.20">
    <property type="entry name" value="TonB-dependent receptor, beta-barrel domain"/>
    <property type="match status" value="1"/>
</dbReference>
<comment type="similarity">
    <text evidence="8 9">Belongs to the TonB-dependent receptor family.</text>
</comment>
<dbReference type="Gene3D" id="2.60.40.1120">
    <property type="entry name" value="Carboxypeptidase-like, regulatory domain"/>
    <property type="match status" value="1"/>
</dbReference>
<evidence type="ECO:0000313" key="13">
    <source>
        <dbReference type="Proteomes" id="UP000646484"/>
    </source>
</evidence>
<dbReference type="Pfam" id="PF13715">
    <property type="entry name" value="CarbopepD_reg_2"/>
    <property type="match status" value="1"/>
</dbReference>
<evidence type="ECO:0000256" key="5">
    <source>
        <dbReference type="ARBA" id="ARBA00023077"/>
    </source>
</evidence>
<evidence type="ECO:0000256" key="3">
    <source>
        <dbReference type="ARBA" id="ARBA00022452"/>
    </source>
</evidence>
<feature type="domain" description="TonB-dependent receptor-like beta-barrel" evidence="10">
    <location>
        <begin position="306"/>
        <end position="731"/>
    </location>
</feature>
<reference evidence="12 13" key="1">
    <citation type="submission" date="2020-08" db="EMBL/GenBank/DDBJ databases">
        <title>Genome public.</title>
        <authorList>
            <person name="Liu C."/>
            <person name="Sun Q."/>
        </authorList>
    </citation>
    <scope>NUCLEOTIDE SEQUENCE [LARGE SCALE GENOMIC DNA]</scope>
    <source>
        <strain evidence="12 13">NSJ-56</strain>
    </source>
</reference>
<feature type="domain" description="TonB-dependent receptor plug" evidence="11">
    <location>
        <begin position="129"/>
        <end position="235"/>
    </location>
</feature>
<dbReference type="Gene3D" id="2.170.130.10">
    <property type="entry name" value="TonB-dependent receptor, plug domain"/>
    <property type="match status" value="1"/>
</dbReference>
<dbReference type="InterPro" id="IPR037066">
    <property type="entry name" value="Plug_dom_sf"/>
</dbReference>
<keyword evidence="2 8" id="KW-0813">Transport</keyword>
<proteinExistence type="inferred from homology"/>
<keyword evidence="7 8" id="KW-0998">Cell outer membrane</keyword>
<dbReference type="InterPro" id="IPR036942">
    <property type="entry name" value="Beta-barrel_TonB_sf"/>
</dbReference>
<dbReference type="InterPro" id="IPR039426">
    <property type="entry name" value="TonB-dep_rcpt-like"/>
</dbReference>
<dbReference type="InterPro" id="IPR008969">
    <property type="entry name" value="CarboxyPept-like_regulatory"/>
</dbReference>
<dbReference type="SUPFAM" id="SSF56935">
    <property type="entry name" value="Porins"/>
    <property type="match status" value="1"/>
</dbReference>
<organism evidence="12 13">
    <name type="scientific">Butyricimonas hominis</name>
    <dbReference type="NCBI Taxonomy" id="2763032"/>
    <lineage>
        <taxon>Bacteria</taxon>
        <taxon>Pseudomonadati</taxon>
        <taxon>Bacteroidota</taxon>
        <taxon>Bacteroidia</taxon>
        <taxon>Bacteroidales</taxon>
        <taxon>Odoribacteraceae</taxon>
        <taxon>Butyricimonas</taxon>
    </lineage>
</organism>
<evidence type="ECO:0000259" key="10">
    <source>
        <dbReference type="Pfam" id="PF00593"/>
    </source>
</evidence>
<keyword evidence="5 9" id="KW-0798">TonB box</keyword>
<keyword evidence="3 8" id="KW-1134">Transmembrane beta strand</keyword>
<accession>A0ABR7D4P3</accession>
<keyword evidence="12" id="KW-0675">Receptor</keyword>
<evidence type="ECO:0000313" key="12">
    <source>
        <dbReference type="EMBL" id="MBC5622923.1"/>
    </source>
</evidence>
<dbReference type="PANTHER" id="PTHR30069:SF57">
    <property type="entry name" value="TONB-DEPENDENT RECEPTOR"/>
    <property type="match status" value="1"/>
</dbReference>
<dbReference type="EMBL" id="JACOOH010000008">
    <property type="protein sequence ID" value="MBC5622923.1"/>
    <property type="molecule type" value="Genomic_DNA"/>
</dbReference>